<dbReference type="HOGENOM" id="CLU_037162_12_0_3"/>
<feature type="binding site" evidence="2">
    <location>
        <position position="12"/>
    </location>
    <ligand>
        <name>substrate</name>
    </ligand>
</feature>
<dbReference type="Gene3D" id="3.90.79.10">
    <property type="entry name" value="Nucleoside Triphosphate Pyrophosphohydrolase"/>
    <property type="match status" value="1"/>
</dbReference>
<evidence type="ECO:0000313" key="5">
    <source>
        <dbReference type="EMBL" id="ABM71934.1"/>
    </source>
</evidence>
<feature type="site" description="Critical for catalysis" evidence="1">
    <location>
        <position position="134"/>
    </location>
</feature>
<dbReference type="eggNOG" id="COG1051">
    <property type="taxonomic scope" value="Bacteria"/>
</dbReference>
<name>A2BVX3_PROM5</name>
<feature type="binding site" evidence="3">
    <location>
        <position position="73"/>
    </location>
    <ligand>
        <name>Mg(2+)</name>
        <dbReference type="ChEBI" id="CHEBI:18420"/>
    </ligand>
</feature>
<proteinExistence type="predicted"/>
<evidence type="ECO:0000256" key="2">
    <source>
        <dbReference type="PIRSR" id="PIRSR037599-2"/>
    </source>
</evidence>
<dbReference type="EMBL" id="CP000552">
    <property type="protein sequence ID" value="ABM71934.1"/>
    <property type="molecule type" value="Genomic_DNA"/>
</dbReference>
<evidence type="ECO:0000313" key="6">
    <source>
        <dbReference type="Proteomes" id="UP000001589"/>
    </source>
</evidence>
<keyword evidence="3" id="KW-0479">Metal-binding</keyword>
<dbReference type="KEGG" id="pmc:P9515_07251"/>
<reference evidence="5 6" key="1">
    <citation type="journal article" date="2007" name="PLoS Genet.">
        <title>Patterns and implications of gene gain and loss in the evolution of Prochlorococcus.</title>
        <authorList>
            <person name="Kettler G.C."/>
            <person name="Martiny A.C."/>
            <person name="Huang K."/>
            <person name="Zucker J."/>
            <person name="Coleman M.L."/>
            <person name="Rodrigue S."/>
            <person name="Chen F."/>
            <person name="Lapidus A."/>
            <person name="Ferriera S."/>
            <person name="Johnson J."/>
            <person name="Steglich C."/>
            <person name="Church G.M."/>
            <person name="Richardson P."/>
            <person name="Chisholm S.W."/>
        </authorList>
    </citation>
    <scope>NUCLEOTIDE SEQUENCE [LARGE SCALE GENOMIC DNA]</scope>
    <source>
        <strain evidence="5 6">MIT 9515</strain>
    </source>
</reference>
<organism evidence="5 6">
    <name type="scientific">Prochlorococcus marinus (strain MIT 9515)</name>
    <dbReference type="NCBI Taxonomy" id="167542"/>
    <lineage>
        <taxon>Bacteria</taxon>
        <taxon>Bacillati</taxon>
        <taxon>Cyanobacteriota</taxon>
        <taxon>Cyanophyceae</taxon>
        <taxon>Synechococcales</taxon>
        <taxon>Prochlorococcaceae</taxon>
        <taxon>Prochlorococcus</taxon>
    </lineage>
</organism>
<feature type="binding site" evidence="2">
    <location>
        <position position="40"/>
    </location>
    <ligand>
        <name>substrate</name>
    </ligand>
</feature>
<sequence>MILKMFLNEKSFKQVAKNSPIAAIDLCIFNEAKEILLGKRINPPAKSFFFVPGGRIRKGETLFISTKRILNNEMNYEITEKDFNTFSLLGVFQHFYNDNFCGNKQFSSHYVVIVYLVPLKILKKSKFGNFKDQHDEYIWYNKTTHENLLIHPYCKEYFKKL</sequence>
<protein>
    <recommendedName>
        <fullName evidence="4">Nudix hydrolase domain-containing protein</fullName>
    </recommendedName>
</protein>
<dbReference type="STRING" id="167542.P9515_07251"/>
<comment type="cofactor">
    <cofactor evidence="3">
        <name>Mg(2+)</name>
        <dbReference type="ChEBI" id="CHEBI:18420"/>
    </cofactor>
    <text evidence="3">Binds 1 Mg(2+) ion per subunit.</text>
</comment>
<feature type="binding site" evidence="2">
    <location>
        <begin position="6"/>
        <end position="7"/>
    </location>
    <ligand>
        <name>substrate</name>
    </ligand>
</feature>
<dbReference type="Proteomes" id="UP000001589">
    <property type="component" value="Chromosome"/>
</dbReference>
<dbReference type="InterPro" id="IPR000086">
    <property type="entry name" value="NUDIX_hydrolase_dom"/>
</dbReference>
<dbReference type="GO" id="GO:0046872">
    <property type="term" value="F:metal ion binding"/>
    <property type="evidence" value="ECO:0007669"/>
    <property type="project" value="UniProtKB-KW"/>
</dbReference>
<keyword evidence="3" id="KW-0460">Magnesium</keyword>
<feature type="binding site" evidence="3">
    <location>
        <position position="133"/>
    </location>
    <ligand>
        <name>Mg(2+)</name>
        <dbReference type="ChEBI" id="CHEBI:18420"/>
    </ligand>
</feature>
<accession>A2BVX3</accession>
<dbReference type="InterPro" id="IPR015797">
    <property type="entry name" value="NUDIX_hydrolase-like_dom_sf"/>
</dbReference>
<gene>
    <name evidence="5" type="ordered locus">P9515_07251</name>
</gene>
<dbReference type="GO" id="GO:0008727">
    <property type="term" value="F:GDP-mannose mannosyl hydrolase activity"/>
    <property type="evidence" value="ECO:0007669"/>
    <property type="project" value="InterPro"/>
</dbReference>
<evidence type="ECO:0000256" key="1">
    <source>
        <dbReference type="PIRSR" id="PIRSR037599-1"/>
    </source>
</evidence>
<feature type="domain" description="Nudix hydrolase" evidence="4">
    <location>
        <begin position="19"/>
        <end position="161"/>
    </location>
</feature>
<dbReference type="SUPFAM" id="SSF55811">
    <property type="entry name" value="Nudix"/>
    <property type="match status" value="1"/>
</dbReference>
<dbReference type="AlphaFoldDB" id="A2BVX3"/>
<evidence type="ECO:0000256" key="3">
    <source>
        <dbReference type="PIRSR" id="PIRSR037599-3"/>
    </source>
</evidence>
<feature type="binding site" evidence="3">
    <location>
        <position position="53"/>
    </location>
    <ligand>
        <name>Mg(2+)</name>
        <dbReference type="ChEBI" id="CHEBI:18420"/>
    </ligand>
</feature>
<dbReference type="Pfam" id="PF00293">
    <property type="entry name" value="NUDIX"/>
    <property type="match status" value="1"/>
</dbReference>
<dbReference type="InterPro" id="IPR033715">
    <property type="entry name" value="GDPMH"/>
</dbReference>
<dbReference type="PIRSF" id="PIRSF037599">
    <property type="entry name" value="GDPMH"/>
    <property type="match status" value="1"/>
</dbReference>
<dbReference type="CDD" id="cd03430">
    <property type="entry name" value="NUDIX_GDPMH_NudD"/>
    <property type="match status" value="1"/>
</dbReference>
<evidence type="ECO:0000259" key="4">
    <source>
        <dbReference type="PROSITE" id="PS51462"/>
    </source>
</evidence>
<dbReference type="PROSITE" id="PS51462">
    <property type="entry name" value="NUDIX"/>
    <property type="match status" value="1"/>
</dbReference>